<proteinExistence type="predicted"/>
<dbReference type="Proteomes" id="UP000054653">
    <property type="component" value="Unassembled WGS sequence"/>
</dbReference>
<dbReference type="AlphaFoldDB" id="A0A0V1C7T8"/>
<accession>A0A0V1C7T8</accession>
<keyword evidence="2" id="KW-1185">Reference proteome</keyword>
<name>A0A0V1C7T8_TRIBR</name>
<gene>
    <name evidence="1" type="ORF">T03_12943</name>
</gene>
<evidence type="ECO:0000313" key="2">
    <source>
        <dbReference type="Proteomes" id="UP000054653"/>
    </source>
</evidence>
<comment type="caution">
    <text evidence="1">The sequence shown here is derived from an EMBL/GenBank/DDBJ whole genome shotgun (WGS) entry which is preliminary data.</text>
</comment>
<sequence length="124" mass="14529">MNWQAMNPTAQELPLIFRRGNRPGTQCTTAVRRDTHDIRPGDRILLSFWLTSYYRADDNNGVKLLAQSNCWCGDGKFKIVPSWYQQLFTLHVFLRGKLLPVVYRLTVRKDLPTYSRIFEVLHSK</sequence>
<reference evidence="1 2" key="1">
    <citation type="submission" date="2015-01" db="EMBL/GenBank/DDBJ databases">
        <title>Evolution of Trichinella species and genotypes.</title>
        <authorList>
            <person name="Korhonen P.K."/>
            <person name="Edoardo P."/>
            <person name="Giuseppe L.R."/>
            <person name="Gasser R.B."/>
        </authorList>
    </citation>
    <scope>NUCLEOTIDE SEQUENCE [LARGE SCALE GENOMIC DNA]</scope>
    <source>
        <strain evidence="1">ISS120</strain>
    </source>
</reference>
<organism evidence="1 2">
    <name type="scientific">Trichinella britovi</name>
    <name type="common">Parasitic roundworm</name>
    <dbReference type="NCBI Taxonomy" id="45882"/>
    <lineage>
        <taxon>Eukaryota</taxon>
        <taxon>Metazoa</taxon>
        <taxon>Ecdysozoa</taxon>
        <taxon>Nematoda</taxon>
        <taxon>Enoplea</taxon>
        <taxon>Dorylaimia</taxon>
        <taxon>Trichinellida</taxon>
        <taxon>Trichinellidae</taxon>
        <taxon>Trichinella</taxon>
    </lineage>
</organism>
<evidence type="ECO:0000313" key="1">
    <source>
        <dbReference type="EMBL" id="KRY45389.1"/>
    </source>
</evidence>
<protein>
    <submittedName>
        <fullName evidence="1">Uncharacterized protein</fullName>
    </submittedName>
</protein>
<dbReference type="EMBL" id="JYDI01000369">
    <property type="protein sequence ID" value="KRY45389.1"/>
    <property type="molecule type" value="Genomic_DNA"/>
</dbReference>